<organism evidence="2 3">
    <name type="scientific">Chthoniobacter flavus Ellin428</name>
    <dbReference type="NCBI Taxonomy" id="497964"/>
    <lineage>
        <taxon>Bacteria</taxon>
        <taxon>Pseudomonadati</taxon>
        <taxon>Verrucomicrobiota</taxon>
        <taxon>Spartobacteria</taxon>
        <taxon>Chthoniobacterales</taxon>
        <taxon>Chthoniobacteraceae</taxon>
        <taxon>Chthoniobacter</taxon>
    </lineage>
</organism>
<name>B4D6G6_9BACT</name>
<evidence type="ECO:0000313" key="3">
    <source>
        <dbReference type="Proteomes" id="UP000005824"/>
    </source>
</evidence>
<gene>
    <name evidence="2" type="ORF">CfE428DRAFT_4506</name>
</gene>
<keyword evidence="1" id="KW-0732">Signal</keyword>
<feature type="signal peptide" evidence="1">
    <location>
        <begin position="1"/>
        <end position="21"/>
    </location>
</feature>
<protein>
    <recommendedName>
        <fullName evidence="4">Cytochrome c family protein</fullName>
    </recommendedName>
</protein>
<dbReference type="RefSeq" id="WP_006981828.1">
    <property type="nucleotide sequence ID" value="NZ_ABVL01000015.1"/>
</dbReference>
<keyword evidence="3" id="KW-1185">Reference proteome</keyword>
<feature type="chain" id="PRO_5002800508" description="Cytochrome c family protein" evidence="1">
    <location>
        <begin position="22"/>
        <end position="202"/>
    </location>
</feature>
<dbReference type="EMBL" id="ABVL01000015">
    <property type="protein sequence ID" value="EDY18075.1"/>
    <property type="molecule type" value="Genomic_DNA"/>
</dbReference>
<evidence type="ECO:0000256" key="1">
    <source>
        <dbReference type="SAM" id="SignalP"/>
    </source>
</evidence>
<dbReference type="Proteomes" id="UP000005824">
    <property type="component" value="Unassembled WGS sequence"/>
</dbReference>
<evidence type="ECO:0008006" key="4">
    <source>
        <dbReference type="Google" id="ProtNLM"/>
    </source>
</evidence>
<sequence length="202" mass="22928">MFRPVYSVLLFALVAAVSTYAAENGAADFEGAYFKATEQAKAEYRQAFAASLSKATKAEIYLLDFEVQHHDPGDIQWQIHPPKDQFPIEKGKTCRILKRKILTGDEIKKLLPSLQATIGAKENHGGAMCHFPIHGLRLWTGDQLVLETNICWSCHNLYLQYPDYTMGVIGAWNKTLEEFMKDWMPIPEEELARFQAKYGNSL</sequence>
<dbReference type="eggNOG" id="ENOG5033Z06">
    <property type="taxonomic scope" value="Bacteria"/>
</dbReference>
<reference evidence="2 3" key="1">
    <citation type="journal article" date="2011" name="J. Bacteriol.">
        <title>Genome sequence of Chthoniobacter flavus Ellin428, an aerobic heterotrophic soil bacterium.</title>
        <authorList>
            <person name="Kant R."/>
            <person name="van Passel M.W."/>
            <person name="Palva A."/>
            <person name="Lucas S."/>
            <person name="Lapidus A."/>
            <person name="Glavina Del Rio T."/>
            <person name="Dalin E."/>
            <person name="Tice H."/>
            <person name="Bruce D."/>
            <person name="Goodwin L."/>
            <person name="Pitluck S."/>
            <person name="Larimer F.W."/>
            <person name="Land M.L."/>
            <person name="Hauser L."/>
            <person name="Sangwan P."/>
            <person name="de Vos W.M."/>
            <person name="Janssen P.H."/>
            <person name="Smidt H."/>
        </authorList>
    </citation>
    <scope>NUCLEOTIDE SEQUENCE [LARGE SCALE GENOMIC DNA]</scope>
    <source>
        <strain evidence="2 3">Ellin428</strain>
    </source>
</reference>
<dbReference type="STRING" id="497964.CfE428DRAFT_4506"/>
<dbReference type="AlphaFoldDB" id="B4D6G6"/>
<evidence type="ECO:0000313" key="2">
    <source>
        <dbReference type="EMBL" id="EDY18075.1"/>
    </source>
</evidence>
<proteinExistence type="predicted"/>
<comment type="caution">
    <text evidence="2">The sequence shown here is derived from an EMBL/GenBank/DDBJ whole genome shotgun (WGS) entry which is preliminary data.</text>
</comment>
<dbReference type="InParanoid" id="B4D6G6"/>
<accession>B4D6G6</accession>